<dbReference type="EMBL" id="CP024700">
    <property type="protein sequence ID" value="ATV62348.1"/>
    <property type="molecule type" value="Genomic_DNA"/>
</dbReference>
<feature type="domain" description="Lipid A biosynthesis N-terminal" evidence="2">
    <location>
        <begin position="13"/>
        <end position="84"/>
    </location>
</feature>
<reference evidence="3 4" key="1">
    <citation type="submission" date="2017-11" db="EMBL/GenBank/DDBJ databases">
        <title>Genome sequencing of Fusobacterium periodonticum KCOM 1263.</title>
        <authorList>
            <person name="Kook J.-K."/>
            <person name="Park S.-N."/>
            <person name="Lim Y.K."/>
        </authorList>
    </citation>
    <scope>NUCLEOTIDE SEQUENCE [LARGE SCALE GENOMIC DNA]</scope>
    <source>
        <strain evidence="3 4">KCOM 1263</strain>
    </source>
</reference>
<dbReference type="InterPro" id="IPR011499">
    <property type="entry name" value="Lipid_A_biosynth_N"/>
</dbReference>
<protein>
    <recommendedName>
        <fullName evidence="2">Lipid A biosynthesis N-terminal domain-containing protein</fullName>
    </recommendedName>
</protein>
<accession>A0AAD0F321</accession>
<gene>
    <name evidence="3" type="ORF">CTM74_11205</name>
</gene>
<dbReference type="GO" id="GO:0008915">
    <property type="term" value="F:lipid-A-disaccharide synthase activity"/>
    <property type="evidence" value="ECO:0007669"/>
    <property type="project" value="InterPro"/>
</dbReference>
<evidence type="ECO:0000256" key="1">
    <source>
        <dbReference type="SAM" id="Phobius"/>
    </source>
</evidence>
<name>A0AAD0F321_9FUSO</name>
<keyword evidence="1" id="KW-0812">Transmembrane</keyword>
<proteinExistence type="predicted"/>
<sequence>MNFLNNLNFFMVLGFIGQFFFSMRFIVQWVASEKHKKSVVPLAFWVFSVLGSFLLLIYAIYRKDPVFILGQAPNLLIYFRNIWLIKHPKQ</sequence>
<dbReference type="Proteomes" id="UP000228552">
    <property type="component" value="Chromosome"/>
</dbReference>
<dbReference type="SMART" id="SM01259">
    <property type="entry name" value="LAB_N"/>
    <property type="match status" value="1"/>
</dbReference>
<evidence type="ECO:0000313" key="3">
    <source>
        <dbReference type="EMBL" id="ATV62348.1"/>
    </source>
</evidence>
<keyword evidence="1" id="KW-0472">Membrane</keyword>
<evidence type="ECO:0000259" key="2">
    <source>
        <dbReference type="SMART" id="SM01259"/>
    </source>
</evidence>
<keyword evidence="1" id="KW-1133">Transmembrane helix</keyword>
<dbReference type="Gene3D" id="1.20.1280.290">
    <property type="match status" value="1"/>
</dbReference>
<keyword evidence="4" id="KW-1185">Reference proteome</keyword>
<feature type="transmembrane region" description="Helical" evidence="1">
    <location>
        <begin position="39"/>
        <end position="61"/>
    </location>
</feature>
<dbReference type="PIRSF" id="PIRSF028440">
    <property type="entry name" value="UCP_LAB_N"/>
    <property type="match status" value="1"/>
</dbReference>
<evidence type="ECO:0000313" key="4">
    <source>
        <dbReference type="Proteomes" id="UP000228552"/>
    </source>
</evidence>
<dbReference type="Pfam" id="PF07578">
    <property type="entry name" value="LAB_N"/>
    <property type="match status" value="1"/>
</dbReference>
<dbReference type="GO" id="GO:0016020">
    <property type="term" value="C:membrane"/>
    <property type="evidence" value="ECO:0007669"/>
    <property type="project" value="GOC"/>
</dbReference>
<organism evidence="3 4">
    <name type="scientific">Fusobacterium pseudoperiodonticum</name>
    <dbReference type="NCBI Taxonomy" id="2663009"/>
    <lineage>
        <taxon>Bacteria</taxon>
        <taxon>Fusobacteriati</taxon>
        <taxon>Fusobacteriota</taxon>
        <taxon>Fusobacteriia</taxon>
        <taxon>Fusobacteriales</taxon>
        <taxon>Fusobacteriaceae</taxon>
        <taxon>Fusobacterium</taxon>
    </lineage>
</organism>
<dbReference type="GO" id="GO:0009245">
    <property type="term" value="P:lipid A biosynthetic process"/>
    <property type="evidence" value="ECO:0007669"/>
    <property type="project" value="InterPro"/>
</dbReference>
<dbReference type="InterPro" id="IPR014546">
    <property type="entry name" value="UCP028440_lipidA_biosyn"/>
</dbReference>
<feature type="transmembrane region" description="Helical" evidence="1">
    <location>
        <begin position="6"/>
        <end position="27"/>
    </location>
</feature>
<dbReference type="AlphaFoldDB" id="A0AAD0F321"/>